<dbReference type="InterPro" id="IPR007838">
    <property type="entry name" value="Cell_div_ZapA-like"/>
</dbReference>
<dbReference type="Pfam" id="PF05164">
    <property type="entry name" value="ZapA"/>
    <property type="match status" value="1"/>
</dbReference>
<keyword evidence="10" id="KW-0175">Coiled coil</keyword>
<evidence type="ECO:0000256" key="8">
    <source>
        <dbReference type="ARBA" id="ARBA00026068"/>
    </source>
</evidence>
<evidence type="ECO:0000256" key="7">
    <source>
        <dbReference type="ARBA" id="ARBA00024910"/>
    </source>
</evidence>
<sequence length="127" mass="14159">MAHVTVTIAGRAYRMACDDGQEEHLSRLGQEVDARIDDLRKAFGEIGDQRLSVMAAITLADELSEMRRRHRALEQELQAERVRLAVATERSELAERTVSDAFTKASERMERLARELGTSPSSDVGMG</sequence>
<dbReference type="GO" id="GO:0000921">
    <property type="term" value="P:septin ring assembly"/>
    <property type="evidence" value="ECO:0007669"/>
    <property type="project" value="TreeGrafter"/>
</dbReference>
<keyword evidence="6" id="KW-0131">Cell cycle</keyword>
<evidence type="ECO:0000313" key="12">
    <source>
        <dbReference type="Proteomes" id="UP001143330"/>
    </source>
</evidence>
<organism evidence="11 12">
    <name type="scientific">Ancylobacter defluvii</name>
    <dbReference type="NCBI Taxonomy" id="1282440"/>
    <lineage>
        <taxon>Bacteria</taxon>
        <taxon>Pseudomonadati</taxon>
        <taxon>Pseudomonadota</taxon>
        <taxon>Alphaproteobacteria</taxon>
        <taxon>Hyphomicrobiales</taxon>
        <taxon>Xanthobacteraceae</taxon>
        <taxon>Ancylobacter</taxon>
    </lineage>
</organism>
<name>A0A9W6N9A5_9HYPH</name>
<dbReference type="GO" id="GO:0043093">
    <property type="term" value="P:FtsZ-dependent cytokinesis"/>
    <property type="evidence" value="ECO:0007669"/>
    <property type="project" value="TreeGrafter"/>
</dbReference>
<evidence type="ECO:0000256" key="2">
    <source>
        <dbReference type="ARBA" id="ARBA00015195"/>
    </source>
</evidence>
<dbReference type="RefSeq" id="WP_213362908.1">
    <property type="nucleotide sequence ID" value="NZ_BSFM01000001.1"/>
</dbReference>
<evidence type="ECO:0000256" key="4">
    <source>
        <dbReference type="ARBA" id="ARBA00022618"/>
    </source>
</evidence>
<proteinExistence type="predicted"/>
<keyword evidence="5" id="KW-0717">Septation</keyword>
<reference evidence="11" key="2">
    <citation type="submission" date="2023-01" db="EMBL/GenBank/DDBJ databases">
        <authorList>
            <person name="Sun Q."/>
            <person name="Evtushenko L."/>
        </authorList>
    </citation>
    <scope>NUCLEOTIDE SEQUENCE</scope>
    <source>
        <strain evidence="11">VKM B-2789</strain>
    </source>
</reference>
<dbReference type="GO" id="GO:0005829">
    <property type="term" value="C:cytosol"/>
    <property type="evidence" value="ECO:0007669"/>
    <property type="project" value="TreeGrafter"/>
</dbReference>
<evidence type="ECO:0000256" key="10">
    <source>
        <dbReference type="SAM" id="Coils"/>
    </source>
</evidence>
<evidence type="ECO:0000256" key="5">
    <source>
        <dbReference type="ARBA" id="ARBA00023210"/>
    </source>
</evidence>
<protein>
    <recommendedName>
        <fullName evidence="2">Cell division protein ZapA</fullName>
    </recommendedName>
    <alternativeName>
        <fullName evidence="9">Z ring-associated protein ZapA</fullName>
    </alternativeName>
</protein>
<comment type="caution">
    <text evidence="11">The sequence shown here is derived from an EMBL/GenBank/DDBJ whole genome shotgun (WGS) entry which is preliminary data.</text>
</comment>
<dbReference type="GO" id="GO:0000917">
    <property type="term" value="P:division septum assembly"/>
    <property type="evidence" value="ECO:0007669"/>
    <property type="project" value="UniProtKB-KW"/>
</dbReference>
<keyword evidence="4 11" id="KW-0132">Cell division</keyword>
<dbReference type="InterPro" id="IPR036192">
    <property type="entry name" value="Cell_div_ZapA-like_sf"/>
</dbReference>
<dbReference type="EMBL" id="BSFM01000001">
    <property type="protein sequence ID" value="GLK82196.1"/>
    <property type="molecule type" value="Genomic_DNA"/>
</dbReference>
<keyword evidence="3" id="KW-0963">Cytoplasm</keyword>
<dbReference type="Proteomes" id="UP001143330">
    <property type="component" value="Unassembled WGS sequence"/>
</dbReference>
<reference evidence="11" key="1">
    <citation type="journal article" date="2014" name="Int. J. Syst. Evol. Microbiol.">
        <title>Complete genome sequence of Corynebacterium casei LMG S-19264T (=DSM 44701T), isolated from a smear-ripened cheese.</title>
        <authorList>
            <consortium name="US DOE Joint Genome Institute (JGI-PGF)"/>
            <person name="Walter F."/>
            <person name="Albersmeier A."/>
            <person name="Kalinowski J."/>
            <person name="Ruckert C."/>
        </authorList>
    </citation>
    <scope>NUCLEOTIDE SEQUENCE</scope>
    <source>
        <strain evidence="11">VKM B-2789</strain>
    </source>
</reference>
<gene>
    <name evidence="11" type="ORF">GCM10017653_02650</name>
</gene>
<comment type="subcellular location">
    <subcellularLocation>
        <location evidence="1">Cytoplasm</location>
    </subcellularLocation>
</comment>
<feature type="coiled-coil region" evidence="10">
    <location>
        <begin position="56"/>
        <end position="90"/>
    </location>
</feature>
<evidence type="ECO:0000256" key="1">
    <source>
        <dbReference type="ARBA" id="ARBA00004496"/>
    </source>
</evidence>
<dbReference type="SUPFAM" id="SSF102829">
    <property type="entry name" value="Cell division protein ZapA-like"/>
    <property type="match status" value="1"/>
</dbReference>
<evidence type="ECO:0000256" key="9">
    <source>
        <dbReference type="ARBA" id="ARBA00033158"/>
    </source>
</evidence>
<dbReference type="Gene3D" id="3.30.160.880">
    <property type="entry name" value="Cell division protein ZapA protomer, N-terminal domain"/>
    <property type="match status" value="1"/>
</dbReference>
<evidence type="ECO:0000313" key="11">
    <source>
        <dbReference type="EMBL" id="GLK82196.1"/>
    </source>
</evidence>
<keyword evidence="12" id="KW-1185">Reference proteome</keyword>
<dbReference type="PANTHER" id="PTHR34981:SF1">
    <property type="entry name" value="CELL DIVISION PROTEIN ZAPA"/>
    <property type="match status" value="1"/>
</dbReference>
<dbReference type="InterPro" id="IPR042233">
    <property type="entry name" value="Cell_div_ZapA_N"/>
</dbReference>
<evidence type="ECO:0000256" key="6">
    <source>
        <dbReference type="ARBA" id="ARBA00023306"/>
    </source>
</evidence>
<comment type="function">
    <text evidence="7">Activator of cell division through the inhibition of FtsZ GTPase activity, therefore promoting FtsZ assembly into bundles of protofilaments necessary for the formation of the division Z ring. It is recruited early at mid-cell but it is not essential for cell division.</text>
</comment>
<evidence type="ECO:0000256" key="3">
    <source>
        <dbReference type="ARBA" id="ARBA00022490"/>
    </source>
</evidence>
<dbReference type="PANTHER" id="PTHR34981">
    <property type="entry name" value="CELL DIVISION PROTEIN ZAPA"/>
    <property type="match status" value="1"/>
</dbReference>
<dbReference type="GO" id="GO:0030428">
    <property type="term" value="C:cell septum"/>
    <property type="evidence" value="ECO:0007669"/>
    <property type="project" value="TreeGrafter"/>
</dbReference>
<dbReference type="GO" id="GO:0032153">
    <property type="term" value="C:cell division site"/>
    <property type="evidence" value="ECO:0007669"/>
    <property type="project" value="TreeGrafter"/>
</dbReference>
<comment type="subunit">
    <text evidence="8">Homodimer. Interacts with FtsZ.</text>
</comment>
<dbReference type="AlphaFoldDB" id="A0A9W6N9A5"/>
<accession>A0A9W6N9A5</accession>